<evidence type="ECO:0000313" key="3">
    <source>
        <dbReference type="Proteomes" id="UP000268658"/>
    </source>
</evidence>
<evidence type="ECO:0000313" key="2">
    <source>
        <dbReference type="EMBL" id="VEI16488.1"/>
    </source>
</evidence>
<dbReference type="Proteomes" id="UP000268658">
    <property type="component" value="Chromosome"/>
</dbReference>
<organism evidence="2 3">
    <name type="scientific">Actinomyces viscosus</name>
    <dbReference type="NCBI Taxonomy" id="1656"/>
    <lineage>
        <taxon>Bacteria</taxon>
        <taxon>Bacillati</taxon>
        <taxon>Actinomycetota</taxon>
        <taxon>Actinomycetes</taxon>
        <taxon>Actinomycetales</taxon>
        <taxon>Actinomycetaceae</taxon>
        <taxon>Actinomyces</taxon>
    </lineage>
</organism>
<sequence>MPCSATKRMMSARVKSSAGLPRAWTKGFGLSATVSVDSAAEGTGVCSDGMEAPLGKGGRVAAAAGSHDDDVGPAAGRP</sequence>
<gene>
    <name evidence="2" type="ORF">NCTC10951_01701</name>
</gene>
<dbReference type="EMBL" id="LR134477">
    <property type="protein sequence ID" value="VEI16488.1"/>
    <property type="molecule type" value="Genomic_DNA"/>
</dbReference>
<dbReference type="AlphaFoldDB" id="A0A3S5EWG3"/>
<feature type="region of interest" description="Disordered" evidence="1">
    <location>
        <begin position="57"/>
        <end position="78"/>
    </location>
</feature>
<name>A0A3S5EWG3_ACTVI</name>
<evidence type="ECO:0000256" key="1">
    <source>
        <dbReference type="SAM" id="MobiDB-lite"/>
    </source>
</evidence>
<reference evidence="2 3" key="1">
    <citation type="submission" date="2018-12" db="EMBL/GenBank/DDBJ databases">
        <authorList>
            <consortium name="Pathogen Informatics"/>
        </authorList>
    </citation>
    <scope>NUCLEOTIDE SEQUENCE [LARGE SCALE GENOMIC DNA]</scope>
    <source>
        <strain evidence="2 3">NCTC10951</strain>
    </source>
</reference>
<dbReference type="KEGG" id="avc:NCTC10951_01701"/>
<accession>A0A3S5EWG3</accession>
<proteinExistence type="predicted"/>
<protein>
    <submittedName>
        <fullName evidence="2">Uncharacterized protein</fullName>
    </submittedName>
</protein>